<gene>
    <name evidence="18" type="ORF">METZ01_LOCUS43758</name>
</gene>
<keyword evidence="13" id="KW-0511">Multifunctional enzyme</keyword>
<dbReference type="SMART" id="SM01232">
    <property type="entry name" value="H2TH"/>
    <property type="match status" value="1"/>
</dbReference>
<evidence type="ECO:0000256" key="12">
    <source>
        <dbReference type="ARBA" id="ARBA00023239"/>
    </source>
</evidence>
<evidence type="ECO:0000256" key="9">
    <source>
        <dbReference type="ARBA" id="ARBA00022833"/>
    </source>
</evidence>
<dbReference type="Gene3D" id="3.20.190.10">
    <property type="entry name" value="MutM-like, N-terminal"/>
    <property type="match status" value="1"/>
</dbReference>
<evidence type="ECO:0000259" key="17">
    <source>
        <dbReference type="PROSITE" id="PS51068"/>
    </source>
</evidence>
<dbReference type="EMBL" id="UINC01001932">
    <property type="protein sequence ID" value="SUZ90904.1"/>
    <property type="molecule type" value="Genomic_DNA"/>
</dbReference>
<feature type="domain" description="FPG-type" evidence="16">
    <location>
        <begin position="247"/>
        <end position="302"/>
    </location>
</feature>
<dbReference type="PANTHER" id="PTHR22993">
    <property type="entry name" value="FORMAMIDOPYRIMIDINE-DNA GLYCOSYLASE"/>
    <property type="match status" value="1"/>
</dbReference>
<dbReference type="PROSITE" id="PS51066">
    <property type="entry name" value="ZF_FPG_2"/>
    <property type="match status" value="1"/>
</dbReference>
<sequence>MPFVVEHITAYNVVVPIQWFDKLAMSLSKEPEMPELPEVENTRRNLVRAGLTGSTIAGANITWANTVKKPSAAELVEGLKGRIIQNVERRGKYIILCLSGNGPASFIVHLGMTGRLQVKPQTQETDPMTRHFFPLEDGRELRFVDPRKFGKLWLVDSPTEVLPATSPEPFEAEFTAETLAESFAGRKAPVKALLLEQSIACGLGNLYADESLFLARLHPERPASGLSINEVATLRQAIIDALAAAYGVYDRARDQHWPDPPTALTTWSHPRDIKAPCPNCGTKMTAIRVRARGTYFCSKCQV</sequence>
<evidence type="ECO:0000256" key="8">
    <source>
        <dbReference type="ARBA" id="ARBA00022801"/>
    </source>
</evidence>
<dbReference type="SUPFAM" id="SSF46946">
    <property type="entry name" value="S13-like H2TH domain"/>
    <property type="match status" value="1"/>
</dbReference>
<keyword evidence="7" id="KW-0863">Zinc-finger</keyword>
<evidence type="ECO:0008006" key="19">
    <source>
        <dbReference type="Google" id="ProtNLM"/>
    </source>
</evidence>
<dbReference type="PROSITE" id="PS01242">
    <property type="entry name" value="ZF_FPG_1"/>
    <property type="match status" value="1"/>
</dbReference>
<dbReference type="SUPFAM" id="SSF57716">
    <property type="entry name" value="Glucocorticoid receptor-like (DNA-binding domain)"/>
    <property type="match status" value="1"/>
</dbReference>
<keyword evidence="14" id="KW-0326">Glycosidase</keyword>
<comment type="similarity">
    <text evidence="3">Belongs to the FPG family.</text>
</comment>
<comment type="catalytic activity">
    <reaction evidence="15">
        <text>2'-deoxyribonucleotide-(2'-deoxyribose 5'-phosphate)-2'-deoxyribonucleotide-DNA = a 3'-end 2'-deoxyribonucleotide-(2,3-dehydro-2,3-deoxyribose 5'-phosphate)-DNA + a 5'-end 5'-phospho-2'-deoxyribonucleoside-DNA + H(+)</text>
        <dbReference type="Rhea" id="RHEA:66592"/>
        <dbReference type="Rhea" id="RHEA-COMP:13180"/>
        <dbReference type="Rhea" id="RHEA-COMP:16897"/>
        <dbReference type="Rhea" id="RHEA-COMP:17067"/>
        <dbReference type="ChEBI" id="CHEBI:15378"/>
        <dbReference type="ChEBI" id="CHEBI:136412"/>
        <dbReference type="ChEBI" id="CHEBI:157695"/>
        <dbReference type="ChEBI" id="CHEBI:167181"/>
        <dbReference type="EC" id="4.2.99.18"/>
    </reaction>
</comment>
<dbReference type="Pfam" id="PF06831">
    <property type="entry name" value="H2TH"/>
    <property type="match status" value="1"/>
</dbReference>
<evidence type="ECO:0000256" key="15">
    <source>
        <dbReference type="ARBA" id="ARBA00044632"/>
    </source>
</evidence>
<dbReference type="AlphaFoldDB" id="A0A381RI24"/>
<dbReference type="SMART" id="SM00898">
    <property type="entry name" value="Fapy_DNA_glyco"/>
    <property type="match status" value="1"/>
</dbReference>
<evidence type="ECO:0000256" key="6">
    <source>
        <dbReference type="ARBA" id="ARBA00022763"/>
    </source>
</evidence>
<dbReference type="InterPro" id="IPR010979">
    <property type="entry name" value="Ribosomal_uS13-like_H2TH"/>
</dbReference>
<evidence type="ECO:0000256" key="3">
    <source>
        <dbReference type="ARBA" id="ARBA00009409"/>
    </source>
</evidence>
<dbReference type="InterPro" id="IPR015886">
    <property type="entry name" value="H2TH_FPG"/>
</dbReference>
<reference evidence="18" key="1">
    <citation type="submission" date="2018-05" db="EMBL/GenBank/DDBJ databases">
        <authorList>
            <person name="Lanie J.A."/>
            <person name="Ng W.-L."/>
            <person name="Kazmierczak K.M."/>
            <person name="Andrzejewski T.M."/>
            <person name="Davidsen T.M."/>
            <person name="Wayne K.J."/>
            <person name="Tettelin H."/>
            <person name="Glass J.I."/>
            <person name="Rusch D."/>
            <person name="Podicherti R."/>
            <person name="Tsui H.-C.T."/>
            <person name="Winkler M.E."/>
        </authorList>
    </citation>
    <scope>NUCLEOTIDE SEQUENCE</scope>
</reference>
<keyword evidence="12" id="KW-0456">Lyase</keyword>
<keyword evidence="5" id="KW-0479">Metal-binding</keyword>
<dbReference type="CDD" id="cd08966">
    <property type="entry name" value="EcFpg-like_N"/>
    <property type="match status" value="1"/>
</dbReference>
<dbReference type="SUPFAM" id="SSF81624">
    <property type="entry name" value="N-terminal domain of MutM-like DNA repair proteins"/>
    <property type="match status" value="1"/>
</dbReference>
<dbReference type="InterPro" id="IPR000214">
    <property type="entry name" value="Znf_DNA_glyclase/AP_lyase"/>
</dbReference>
<dbReference type="Pfam" id="PF06827">
    <property type="entry name" value="zf-FPG_IleRS"/>
    <property type="match status" value="1"/>
</dbReference>
<name>A0A381RI24_9ZZZZ</name>
<dbReference type="GO" id="GO:0034039">
    <property type="term" value="F:8-oxo-7,8-dihydroguanine DNA N-glycosylase activity"/>
    <property type="evidence" value="ECO:0007669"/>
    <property type="project" value="TreeGrafter"/>
</dbReference>
<feature type="domain" description="Formamidopyrimidine-DNA glycosylase catalytic" evidence="17">
    <location>
        <begin position="34"/>
        <end position="150"/>
    </location>
</feature>
<dbReference type="InterPro" id="IPR020629">
    <property type="entry name" value="FPG_Glyclase"/>
</dbReference>
<evidence type="ECO:0000313" key="18">
    <source>
        <dbReference type="EMBL" id="SUZ90904.1"/>
    </source>
</evidence>
<dbReference type="NCBIfam" id="TIGR00577">
    <property type="entry name" value="fpg"/>
    <property type="match status" value="1"/>
</dbReference>
<accession>A0A381RI24</accession>
<organism evidence="18">
    <name type="scientific">marine metagenome</name>
    <dbReference type="NCBI Taxonomy" id="408172"/>
    <lineage>
        <taxon>unclassified sequences</taxon>
        <taxon>metagenomes</taxon>
        <taxon>ecological metagenomes</taxon>
    </lineage>
</organism>
<keyword evidence="9" id="KW-0862">Zinc</keyword>
<evidence type="ECO:0000256" key="10">
    <source>
        <dbReference type="ARBA" id="ARBA00023125"/>
    </source>
</evidence>
<evidence type="ECO:0000256" key="5">
    <source>
        <dbReference type="ARBA" id="ARBA00022723"/>
    </source>
</evidence>
<dbReference type="GO" id="GO:0006284">
    <property type="term" value="P:base-excision repair"/>
    <property type="evidence" value="ECO:0007669"/>
    <property type="project" value="InterPro"/>
</dbReference>
<proteinExistence type="inferred from homology"/>
<keyword evidence="8" id="KW-0378">Hydrolase</keyword>
<protein>
    <recommendedName>
        <fullName evidence="19">DNA-formamidopyrimidine glycosylase</fullName>
    </recommendedName>
</protein>
<dbReference type="InterPro" id="IPR035937">
    <property type="entry name" value="FPG_N"/>
</dbReference>
<dbReference type="GO" id="GO:0008270">
    <property type="term" value="F:zinc ion binding"/>
    <property type="evidence" value="ECO:0007669"/>
    <property type="project" value="UniProtKB-KW"/>
</dbReference>
<dbReference type="PROSITE" id="PS51068">
    <property type="entry name" value="FPG_CAT"/>
    <property type="match status" value="1"/>
</dbReference>
<dbReference type="Pfam" id="PF01149">
    <property type="entry name" value="Fapy_DNA_glyco"/>
    <property type="match status" value="1"/>
</dbReference>
<dbReference type="InterPro" id="IPR010663">
    <property type="entry name" value="Znf_FPG/IleRS"/>
</dbReference>
<evidence type="ECO:0000256" key="7">
    <source>
        <dbReference type="ARBA" id="ARBA00022771"/>
    </source>
</evidence>
<dbReference type="PANTHER" id="PTHR22993:SF9">
    <property type="entry name" value="FORMAMIDOPYRIMIDINE-DNA GLYCOSYLASE"/>
    <property type="match status" value="1"/>
</dbReference>
<keyword evidence="6" id="KW-0227">DNA damage</keyword>
<dbReference type="GO" id="GO:0003684">
    <property type="term" value="F:damaged DNA binding"/>
    <property type="evidence" value="ECO:0007669"/>
    <property type="project" value="InterPro"/>
</dbReference>
<evidence type="ECO:0000256" key="4">
    <source>
        <dbReference type="ARBA" id="ARBA00011245"/>
    </source>
</evidence>
<comment type="subunit">
    <text evidence="4">Monomer.</text>
</comment>
<evidence type="ECO:0000259" key="16">
    <source>
        <dbReference type="PROSITE" id="PS51066"/>
    </source>
</evidence>
<comment type="catalytic activity">
    <reaction evidence="1">
        <text>Hydrolysis of DNA containing ring-opened 7-methylguanine residues, releasing 2,6-diamino-4-hydroxy-5-(N-methyl)formamidopyrimidine.</text>
        <dbReference type="EC" id="3.2.2.23"/>
    </reaction>
</comment>
<evidence type="ECO:0000256" key="14">
    <source>
        <dbReference type="ARBA" id="ARBA00023295"/>
    </source>
</evidence>
<keyword evidence="11" id="KW-0234">DNA repair</keyword>
<dbReference type="InterPro" id="IPR012319">
    <property type="entry name" value="FPG_cat"/>
</dbReference>
<dbReference type="InterPro" id="IPR015887">
    <property type="entry name" value="DNA_glyclase_Znf_dom_DNA_BS"/>
</dbReference>
<comment type="cofactor">
    <cofactor evidence="2">
        <name>Zn(2+)</name>
        <dbReference type="ChEBI" id="CHEBI:29105"/>
    </cofactor>
</comment>
<dbReference type="Gene3D" id="1.10.8.50">
    <property type="match status" value="1"/>
</dbReference>
<evidence type="ECO:0000256" key="2">
    <source>
        <dbReference type="ARBA" id="ARBA00001947"/>
    </source>
</evidence>
<dbReference type="GO" id="GO:0140078">
    <property type="term" value="F:class I DNA-(apurinic or apyrimidinic site) endonuclease activity"/>
    <property type="evidence" value="ECO:0007669"/>
    <property type="project" value="UniProtKB-EC"/>
</dbReference>
<keyword evidence="10" id="KW-0238">DNA-binding</keyword>
<evidence type="ECO:0000256" key="11">
    <source>
        <dbReference type="ARBA" id="ARBA00023204"/>
    </source>
</evidence>
<evidence type="ECO:0000256" key="1">
    <source>
        <dbReference type="ARBA" id="ARBA00001668"/>
    </source>
</evidence>
<evidence type="ECO:0000256" key="13">
    <source>
        <dbReference type="ARBA" id="ARBA00023268"/>
    </source>
</evidence>